<dbReference type="AlphaFoldDB" id="A0AAV2EU99"/>
<organism evidence="1 2">
    <name type="scientific">Linum trigynum</name>
    <dbReference type="NCBI Taxonomy" id="586398"/>
    <lineage>
        <taxon>Eukaryota</taxon>
        <taxon>Viridiplantae</taxon>
        <taxon>Streptophyta</taxon>
        <taxon>Embryophyta</taxon>
        <taxon>Tracheophyta</taxon>
        <taxon>Spermatophyta</taxon>
        <taxon>Magnoliopsida</taxon>
        <taxon>eudicotyledons</taxon>
        <taxon>Gunneridae</taxon>
        <taxon>Pentapetalae</taxon>
        <taxon>rosids</taxon>
        <taxon>fabids</taxon>
        <taxon>Malpighiales</taxon>
        <taxon>Linaceae</taxon>
        <taxon>Linum</taxon>
    </lineage>
</organism>
<evidence type="ECO:0000313" key="1">
    <source>
        <dbReference type="EMBL" id="CAL1389293.1"/>
    </source>
</evidence>
<gene>
    <name evidence="1" type="ORF">LTRI10_LOCUS30161</name>
</gene>
<sequence>MFPFSLPFQLLNNIQTFRFHFHFPNSPSSRHFQAEIHRHHHCLLRVPLYPRSFHRSEKKITNPIPGHHPHLVPWPSKTAASTLFFTDPVIGGFHFCSAVRTTGSDFIYFAR</sequence>
<accession>A0AAV2EU99</accession>
<proteinExistence type="predicted"/>
<reference evidence="1 2" key="1">
    <citation type="submission" date="2024-04" db="EMBL/GenBank/DDBJ databases">
        <authorList>
            <person name="Fracassetti M."/>
        </authorList>
    </citation>
    <scope>NUCLEOTIDE SEQUENCE [LARGE SCALE GENOMIC DNA]</scope>
</reference>
<name>A0AAV2EU99_9ROSI</name>
<protein>
    <submittedName>
        <fullName evidence="1">Uncharacterized protein</fullName>
    </submittedName>
</protein>
<dbReference type="Proteomes" id="UP001497516">
    <property type="component" value="Chromosome 5"/>
</dbReference>
<keyword evidence="2" id="KW-1185">Reference proteome</keyword>
<dbReference type="EMBL" id="OZ034818">
    <property type="protein sequence ID" value="CAL1389293.1"/>
    <property type="molecule type" value="Genomic_DNA"/>
</dbReference>
<evidence type="ECO:0000313" key="2">
    <source>
        <dbReference type="Proteomes" id="UP001497516"/>
    </source>
</evidence>